<evidence type="ECO:0000313" key="2">
    <source>
        <dbReference type="Proteomes" id="UP000007484"/>
    </source>
</evidence>
<organism evidence="1 2">
    <name type="scientific">Mycoplasma suis (strain Illinois)</name>
    <dbReference type="NCBI Taxonomy" id="768700"/>
    <lineage>
        <taxon>Bacteria</taxon>
        <taxon>Bacillati</taxon>
        <taxon>Mycoplasmatota</taxon>
        <taxon>Mollicutes</taxon>
        <taxon>Mycoplasmataceae</taxon>
        <taxon>Mycoplasma</taxon>
    </lineage>
</organism>
<proteinExistence type="predicted"/>
<dbReference type="EMBL" id="CP002525">
    <property type="protein sequence ID" value="ADX97870.1"/>
    <property type="molecule type" value="Genomic_DNA"/>
</dbReference>
<name>F0QQV0_MYCSL</name>
<dbReference type="KEGG" id="mss:MSU_0328"/>
<dbReference type="HOGENOM" id="CLU_119026_0_0_14"/>
<protein>
    <submittedName>
        <fullName evidence="1">Uncharacterized protein</fullName>
    </submittedName>
</protein>
<evidence type="ECO:0000313" key="1">
    <source>
        <dbReference type="EMBL" id="ADX97870.1"/>
    </source>
</evidence>
<sequence length="198" mass="22474">MVTYFDFCRNYRGGGVTFLVPERKPSEEPNAVVIYKKNSSGSLDVGINPFANAEGKPEEGSKIGAVTLQKDSWKYKSKDQDTSSFTLIGEKESQKFLKNAEWKGMVQNTGEEEQKGSEKTSYLERLGGKATFYVKGLDCREINRNFIVEPEESLKDNFNFRKEEQQKNNESPIKFLSNGSGISFWSCHQDLSTLHKSR</sequence>
<keyword evidence="2" id="KW-1185">Reference proteome</keyword>
<dbReference type="STRING" id="768700.MSU_0328"/>
<accession>F0QQV0</accession>
<dbReference type="AlphaFoldDB" id="F0QQV0"/>
<dbReference type="Proteomes" id="UP000007484">
    <property type="component" value="Chromosome"/>
</dbReference>
<reference evidence="1 2" key="1">
    <citation type="journal article" date="2011" name="J. Bacteriol.">
        <title>Complete genome sequences of two hemotropic Mycoplasmas, Mycoplasma haemofelis strain Ohio2 and Mycoplasma suis strain Illinois.</title>
        <authorList>
            <person name="Messick J.B."/>
            <person name="Santos A.P."/>
            <person name="Guimaraes A.M."/>
        </authorList>
    </citation>
    <scope>NUCLEOTIDE SEQUENCE [LARGE SCALE GENOMIC DNA]</scope>
    <source>
        <strain evidence="1 2">Illinois</strain>
    </source>
</reference>
<gene>
    <name evidence="1" type="ordered locus">MSU_0328</name>
</gene>